<gene>
    <name evidence="2" type="ORF">HETIRDRAFT_439473</name>
</gene>
<dbReference type="Proteomes" id="UP000030671">
    <property type="component" value="Unassembled WGS sequence"/>
</dbReference>
<name>W4KCH0_HETIT</name>
<dbReference type="AlphaFoldDB" id="W4KCH0"/>
<sequence length="254" mass="27961">MSAALAPCSFTMDDPSNDVDHRREPSLVAPDFHDIDNKLVVFPQSMMSTSHSLPPLLETHRTLRRKQGMTVIRKKSSRLLRNCASISALQRPESSRDEAGKRASIAFSSASDPRVHSDVRLGHPSRPYYTAIRKNMSPANPYLPASTPLPTGRSSFTLSNRPVSNLSPADIAHTHPDPPVTLPRGSMSVSSPFEGGFSLSGEVELHMALARVRSRDSPREPQEFRFSETRRDVTVKGTVKKLGKGLKKLVLGRS</sequence>
<dbReference type="OrthoDB" id="2687560at2759"/>
<organism evidence="2 3">
    <name type="scientific">Heterobasidion irregulare (strain TC 32-1)</name>
    <dbReference type="NCBI Taxonomy" id="747525"/>
    <lineage>
        <taxon>Eukaryota</taxon>
        <taxon>Fungi</taxon>
        <taxon>Dikarya</taxon>
        <taxon>Basidiomycota</taxon>
        <taxon>Agaricomycotina</taxon>
        <taxon>Agaricomycetes</taxon>
        <taxon>Russulales</taxon>
        <taxon>Bondarzewiaceae</taxon>
        <taxon>Heterobasidion</taxon>
        <taxon>Heterobasidion annosum species complex</taxon>
    </lineage>
</organism>
<dbReference type="GeneID" id="20675148"/>
<keyword evidence="3" id="KW-1185">Reference proteome</keyword>
<feature type="region of interest" description="Disordered" evidence="1">
    <location>
        <begin position="89"/>
        <end position="122"/>
    </location>
</feature>
<evidence type="ECO:0000256" key="1">
    <source>
        <dbReference type="SAM" id="MobiDB-lite"/>
    </source>
</evidence>
<protein>
    <submittedName>
        <fullName evidence="2">Uncharacterized protein</fullName>
    </submittedName>
</protein>
<dbReference type="InParanoid" id="W4KCH0"/>
<dbReference type="RefSeq" id="XP_009545091.1">
    <property type="nucleotide sequence ID" value="XM_009546796.1"/>
</dbReference>
<dbReference type="KEGG" id="hir:HETIRDRAFT_439473"/>
<dbReference type="eggNOG" id="ENOG502SVVK">
    <property type="taxonomic scope" value="Eukaryota"/>
</dbReference>
<evidence type="ECO:0000313" key="2">
    <source>
        <dbReference type="EMBL" id="ETW82766.1"/>
    </source>
</evidence>
<proteinExistence type="predicted"/>
<evidence type="ECO:0000313" key="3">
    <source>
        <dbReference type="Proteomes" id="UP000030671"/>
    </source>
</evidence>
<accession>W4KCH0</accession>
<dbReference type="HOGENOM" id="CLU_106822_0_0_1"/>
<feature type="region of interest" description="Disordered" evidence="1">
    <location>
        <begin position="1"/>
        <end position="24"/>
    </location>
</feature>
<dbReference type="EMBL" id="KI925457">
    <property type="protein sequence ID" value="ETW82766.1"/>
    <property type="molecule type" value="Genomic_DNA"/>
</dbReference>
<reference evidence="2 3" key="1">
    <citation type="journal article" date="2012" name="New Phytol.">
        <title>Insight into trade-off between wood decay and parasitism from the genome of a fungal forest pathogen.</title>
        <authorList>
            <person name="Olson A."/>
            <person name="Aerts A."/>
            <person name="Asiegbu F."/>
            <person name="Belbahri L."/>
            <person name="Bouzid O."/>
            <person name="Broberg A."/>
            <person name="Canback B."/>
            <person name="Coutinho P.M."/>
            <person name="Cullen D."/>
            <person name="Dalman K."/>
            <person name="Deflorio G."/>
            <person name="van Diepen L.T."/>
            <person name="Dunand C."/>
            <person name="Duplessis S."/>
            <person name="Durling M."/>
            <person name="Gonthier P."/>
            <person name="Grimwood J."/>
            <person name="Fossdal C.G."/>
            <person name="Hansson D."/>
            <person name="Henrissat B."/>
            <person name="Hietala A."/>
            <person name="Himmelstrand K."/>
            <person name="Hoffmeister D."/>
            <person name="Hogberg N."/>
            <person name="James T.Y."/>
            <person name="Karlsson M."/>
            <person name="Kohler A."/>
            <person name="Kues U."/>
            <person name="Lee Y.H."/>
            <person name="Lin Y.C."/>
            <person name="Lind M."/>
            <person name="Lindquist E."/>
            <person name="Lombard V."/>
            <person name="Lucas S."/>
            <person name="Lunden K."/>
            <person name="Morin E."/>
            <person name="Murat C."/>
            <person name="Park J."/>
            <person name="Raffaello T."/>
            <person name="Rouze P."/>
            <person name="Salamov A."/>
            <person name="Schmutz J."/>
            <person name="Solheim H."/>
            <person name="Stahlberg J."/>
            <person name="Velez H."/>
            <person name="de Vries R.P."/>
            <person name="Wiebenga A."/>
            <person name="Woodward S."/>
            <person name="Yakovlev I."/>
            <person name="Garbelotto M."/>
            <person name="Martin F."/>
            <person name="Grigoriev I.V."/>
            <person name="Stenlid J."/>
        </authorList>
    </citation>
    <scope>NUCLEOTIDE SEQUENCE [LARGE SCALE GENOMIC DNA]</scope>
    <source>
        <strain evidence="2 3">TC 32-1</strain>
    </source>
</reference>